<dbReference type="EMBL" id="FNDX01000001">
    <property type="protein sequence ID" value="SDH82533.1"/>
    <property type="molecule type" value="Genomic_DNA"/>
</dbReference>
<comment type="similarity">
    <text evidence="2">Belongs to the chromate ion transporter (CHR) (TC 2.A.51) family.</text>
</comment>
<evidence type="ECO:0000256" key="6">
    <source>
        <dbReference type="ARBA" id="ARBA00023136"/>
    </source>
</evidence>
<keyword evidence="5 7" id="KW-1133">Transmembrane helix</keyword>
<dbReference type="STRING" id="1174501.SAMN05216192_101267"/>
<evidence type="ECO:0000313" key="9">
    <source>
        <dbReference type="Proteomes" id="UP000199050"/>
    </source>
</evidence>
<feature type="transmembrane region" description="Helical" evidence="7">
    <location>
        <begin position="109"/>
        <end position="130"/>
    </location>
</feature>
<proteinExistence type="inferred from homology"/>
<feature type="transmembrane region" description="Helical" evidence="7">
    <location>
        <begin position="71"/>
        <end position="97"/>
    </location>
</feature>
<evidence type="ECO:0000256" key="3">
    <source>
        <dbReference type="ARBA" id="ARBA00022475"/>
    </source>
</evidence>
<comment type="subcellular location">
    <subcellularLocation>
        <location evidence="1">Cell membrane</location>
        <topology evidence="1">Multi-pass membrane protein</topology>
    </subcellularLocation>
</comment>
<evidence type="ECO:0000313" key="8">
    <source>
        <dbReference type="EMBL" id="SDH82533.1"/>
    </source>
</evidence>
<keyword evidence="3" id="KW-1003">Cell membrane</keyword>
<feature type="transmembrane region" description="Helical" evidence="7">
    <location>
        <begin position="6"/>
        <end position="24"/>
    </location>
</feature>
<dbReference type="RefSeq" id="WP_090711410.1">
    <property type="nucleotide sequence ID" value="NZ_CBCSKY010000007.1"/>
</dbReference>
<gene>
    <name evidence="8" type="ORF">SAMN05216192_101267</name>
</gene>
<evidence type="ECO:0000256" key="4">
    <source>
        <dbReference type="ARBA" id="ARBA00022692"/>
    </source>
</evidence>
<evidence type="ECO:0000256" key="5">
    <source>
        <dbReference type="ARBA" id="ARBA00022989"/>
    </source>
</evidence>
<sequence length="177" mass="19083">MLWELFILFLKVGLISFGGGYAVITLIQRDIADKGWITAGHFQELVALAGMAPGSIATNTATLIGYSQMGIIGGIVSTIGIILPSLLIVILFTAFFLRMQSNNWVRSSFYGLRPIITGLIVYAAIHFGLGSTEASWLSWQSFGMLLICAASLIAVIRYKIHPFAVILLSAVGGIVLF</sequence>
<feature type="transmembrane region" description="Helical" evidence="7">
    <location>
        <begin position="136"/>
        <end position="155"/>
    </location>
</feature>
<keyword evidence="4 7" id="KW-0812">Transmembrane</keyword>
<reference evidence="9" key="1">
    <citation type="submission" date="2016-10" db="EMBL/GenBank/DDBJ databases">
        <authorList>
            <person name="Varghese N."/>
            <person name="Submissions S."/>
        </authorList>
    </citation>
    <scope>NUCLEOTIDE SEQUENCE [LARGE SCALE GENOMIC DNA]</scope>
    <source>
        <strain evidence="9">CGMCC 1.11012</strain>
    </source>
</reference>
<accession>A0A1G8FK39</accession>
<dbReference type="GO" id="GO:0005886">
    <property type="term" value="C:plasma membrane"/>
    <property type="evidence" value="ECO:0007669"/>
    <property type="project" value="UniProtKB-SubCell"/>
</dbReference>
<name>A0A1G8FK39_9BACL</name>
<organism evidence="8 9">
    <name type="scientific">Paenibacillus typhae</name>
    <dbReference type="NCBI Taxonomy" id="1174501"/>
    <lineage>
        <taxon>Bacteria</taxon>
        <taxon>Bacillati</taxon>
        <taxon>Bacillota</taxon>
        <taxon>Bacilli</taxon>
        <taxon>Bacillales</taxon>
        <taxon>Paenibacillaceae</taxon>
        <taxon>Paenibacillus</taxon>
    </lineage>
</organism>
<protein>
    <submittedName>
        <fullName evidence="8">Chromate transporter</fullName>
    </submittedName>
</protein>
<evidence type="ECO:0000256" key="1">
    <source>
        <dbReference type="ARBA" id="ARBA00004651"/>
    </source>
</evidence>
<dbReference type="InterPro" id="IPR003370">
    <property type="entry name" value="Chromate_transpt"/>
</dbReference>
<dbReference type="Proteomes" id="UP000199050">
    <property type="component" value="Unassembled WGS sequence"/>
</dbReference>
<dbReference type="AlphaFoldDB" id="A0A1G8FK39"/>
<dbReference type="PANTHER" id="PTHR43663">
    <property type="entry name" value="CHROMATE TRANSPORT PROTEIN-RELATED"/>
    <property type="match status" value="1"/>
</dbReference>
<keyword evidence="9" id="KW-1185">Reference proteome</keyword>
<dbReference type="InterPro" id="IPR052518">
    <property type="entry name" value="CHR_Transporter"/>
</dbReference>
<dbReference type="GO" id="GO:0015109">
    <property type="term" value="F:chromate transmembrane transporter activity"/>
    <property type="evidence" value="ECO:0007669"/>
    <property type="project" value="InterPro"/>
</dbReference>
<dbReference type="Pfam" id="PF02417">
    <property type="entry name" value="Chromate_transp"/>
    <property type="match status" value="1"/>
</dbReference>
<keyword evidence="6 7" id="KW-0472">Membrane</keyword>
<dbReference type="OrthoDB" id="9027281at2"/>
<evidence type="ECO:0000256" key="7">
    <source>
        <dbReference type="SAM" id="Phobius"/>
    </source>
</evidence>
<dbReference type="PANTHER" id="PTHR43663:SF1">
    <property type="entry name" value="CHROMATE TRANSPORTER"/>
    <property type="match status" value="1"/>
</dbReference>
<evidence type="ECO:0000256" key="2">
    <source>
        <dbReference type="ARBA" id="ARBA00005262"/>
    </source>
</evidence>